<keyword evidence="17" id="KW-1185">Reference proteome</keyword>
<evidence type="ECO:0000256" key="11">
    <source>
        <dbReference type="ARBA" id="ARBA00023014"/>
    </source>
</evidence>
<evidence type="ECO:0000256" key="1">
    <source>
        <dbReference type="ARBA" id="ARBA00001917"/>
    </source>
</evidence>
<comment type="similarity">
    <text evidence="3">Belongs to the glutamate synthase family.</text>
</comment>
<dbReference type="Pfam" id="PF00310">
    <property type="entry name" value="GATase_2"/>
    <property type="match status" value="1"/>
</dbReference>
<dbReference type="CDD" id="cd00713">
    <property type="entry name" value="GltS"/>
    <property type="match status" value="1"/>
</dbReference>
<evidence type="ECO:0000256" key="5">
    <source>
        <dbReference type="ARBA" id="ARBA00022630"/>
    </source>
</evidence>
<evidence type="ECO:0000256" key="9">
    <source>
        <dbReference type="ARBA" id="ARBA00023002"/>
    </source>
</evidence>
<dbReference type="PROSITE" id="PS51278">
    <property type="entry name" value="GATASE_TYPE_2"/>
    <property type="match status" value="1"/>
</dbReference>
<dbReference type="GO" id="GO:0019676">
    <property type="term" value="P:ammonia assimilation cycle"/>
    <property type="evidence" value="ECO:0007669"/>
    <property type="project" value="TreeGrafter"/>
</dbReference>
<dbReference type="FunFam" id="3.20.20.70:FF:000031">
    <property type="entry name" value="Glutamate synthase 1 [NADH]"/>
    <property type="match status" value="1"/>
</dbReference>
<evidence type="ECO:0000313" key="16">
    <source>
        <dbReference type="EMBL" id="MBO2989976.1"/>
    </source>
</evidence>
<evidence type="ECO:0000256" key="2">
    <source>
        <dbReference type="ARBA" id="ARBA00001927"/>
    </source>
</evidence>
<dbReference type="InterPro" id="IPR050711">
    <property type="entry name" value="ET-N_metabolism_enzyme"/>
</dbReference>
<dbReference type="GO" id="GO:0004355">
    <property type="term" value="F:glutamate synthase (NADPH) activity"/>
    <property type="evidence" value="ECO:0007669"/>
    <property type="project" value="UniProtKB-EC"/>
</dbReference>
<comment type="cofactor">
    <cofactor evidence="1">
        <name>FMN</name>
        <dbReference type="ChEBI" id="CHEBI:58210"/>
    </cofactor>
</comment>
<dbReference type="InterPro" id="IPR006982">
    <property type="entry name" value="Glu_synth_centr_N"/>
</dbReference>
<comment type="caution">
    <text evidence="16">The sequence shown here is derived from an EMBL/GenBank/DDBJ whole genome shotgun (WGS) entry which is preliminary data.</text>
</comment>
<evidence type="ECO:0000256" key="6">
    <source>
        <dbReference type="ARBA" id="ARBA00022643"/>
    </source>
</evidence>
<dbReference type="Gene3D" id="3.60.20.10">
    <property type="entry name" value="Glutamine Phosphoribosylpyrophosphate, subunit 1, domain 1"/>
    <property type="match status" value="1"/>
</dbReference>
<dbReference type="GO" id="GO:0046872">
    <property type="term" value="F:metal ion binding"/>
    <property type="evidence" value="ECO:0007669"/>
    <property type="project" value="UniProtKB-KW"/>
</dbReference>
<gene>
    <name evidence="16" type="primary">gltB</name>
    <name evidence="16" type="ORF">J4H85_08235</name>
</gene>
<dbReference type="InterPro" id="IPR017932">
    <property type="entry name" value="GATase_2_dom"/>
</dbReference>
<dbReference type="InterPro" id="IPR013785">
    <property type="entry name" value="Aldolase_TIM"/>
</dbReference>
<keyword evidence="8" id="KW-0315">Glutamine amidotransferase</keyword>
<keyword evidence="12" id="KW-0314">Glutamate biosynthesis</keyword>
<dbReference type="EC" id="1.4.1.13" evidence="16"/>
<dbReference type="InterPro" id="IPR002932">
    <property type="entry name" value="Glu_synthdom"/>
</dbReference>
<dbReference type="CDD" id="cd02808">
    <property type="entry name" value="GltS_FMN"/>
    <property type="match status" value="1"/>
</dbReference>
<evidence type="ECO:0000256" key="13">
    <source>
        <dbReference type="ARBA" id="ARBA00023291"/>
    </source>
</evidence>
<protein>
    <submittedName>
        <fullName evidence="16">Glutamate synthase large subunit</fullName>
        <ecNumber evidence="16">1.4.1.13</ecNumber>
    </submittedName>
</protein>
<evidence type="ECO:0000313" key="17">
    <source>
        <dbReference type="Proteomes" id="UP000668403"/>
    </source>
</evidence>
<dbReference type="SUPFAM" id="SSF56235">
    <property type="entry name" value="N-terminal nucleophile aminohydrolases (Ntn hydrolases)"/>
    <property type="match status" value="1"/>
</dbReference>
<evidence type="ECO:0000256" key="14">
    <source>
        <dbReference type="ARBA" id="ARBA00029440"/>
    </source>
</evidence>
<organism evidence="16 17">
    <name type="scientific">Leucobacter tardus</name>
    <dbReference type="NCBI Taxonomy" id="501483"/>
    <lineage>
        <taxon>Bacteria</taxon>
        <taxon>Bacillati</taxon>
        <taxon>Actinomycetota</taxon>
        <taxon>Actinomycetes</taxon>
        <taxon>Micrococcales</taxon>
        <taxon>Microbacteriaceae</taxon>
        <taxon>Leucobacter</taxon>
    </lineage>
</organism>
<keyword evidence="4" id="KW-0028">Amino-acid biosynthesis</keyword>
<dbReference type="Gene3D" id="3.20.20.70">
    <property type="entry name" value="Aldolase class I"/>
    <property type="match status" value="2"/>
</dbReference>
<keyword evidence="6" id="KW-0288">FMN</keyword>
<keyword evidence="13" id="KW-0003">3Fe-4S</keyword>
<dbReference type="PANTHER" id="PTHR11938">
    <property type="entry name" value="FAD NADPH DEHYDROGENASE/OXIDOREDUCTASE"/>
    <property type="match status" value="1"/>
</dbReference>
<dbReference type="Gene3D" id="2.160.20.60">
    <property type="entry name" value="Glutamate synthase, alpha subunit, C-terminal domain"/>
    <property type="match status" value="1"/>
</dbReference>
<dbReference type="InterPro" id="IPR029055">
    <property type="entry name" value="Ntn_hydrolases_N"/>
</dbReference>
<dbReference type="Proteomes" id="UP000668403">
    <property type="component" value="Unassembled WGS sequence"/>
</dbReference>
<evidence type="ECO:0000256" key="7">
    <source>
        <dbReference type="ARBA" id="ARBA00022723"/>
    </source>
</evidence>
<comment type="pathway">
    <text evidence="14">Amino-acid biosynthesis.</text>
</comment>
<evidence type="ECO:0000256" key="12">
    <source>
        <dbReference type="ARBA" id="ARBA00023164"/>
    </source>
</evidence>
<evidence type="ECO:0000256" key="10">
    <source>
        <dbReference type="ARBA" id="ARBA00023004"/>
    </source>
</evidence>
<dbReference type="GO" id="GO:0051538">
    <property type="term" value="F:3 iron, 4 sulfur cluster binding"/>
    <property type="evidence" value="ECO:0007669"/>
    <property type="project" value="UniProtKB-KW"/>
</dbReference>
<dbReference type="PANTHER" id="PTHR11938:SF133">
    <property type="entry name" value="GLUTAMATE SYNTHASE (NADH)"/>
    <property type="match status" value="1"/>
</dbReference>
<evidence type="ECO:0000259" key="15">
    <source>
        <dbReference type="PROSITE" id="PS51278"/>
    </source>
</evidence>
<evidence type="ECO:0000256" key="8">
    <source>
        <dbReference type="ARBA" id="ARBA00022962"/>
    </source>
</evidence>
<keyword evidence="11" id="KW-0411">Iron-sulfur</keyword>
<dbReference type="NCBIfam" id="NF008730">
    <property type="entry name" value="PRK11750.1"/>
    <property type="match status" value="1"/>
</dbReference>
<accession>A0A939QLA4</accession>
<dbReference type="Pfam" id="PF04898">
    <property type="entry name" value="Glu_syn_central"/>
    <property type="match status" value="1"/>
</dbReference>
<dbReference type="GO" id="GO:0006537">
    <property type="term" value="P:glutamate biosynthetic process"/>
    <property type="evidence" value="ECO:0007669"/>
    <property type="project" value="UniProtKB-KW"/>
</dbReference>
<keyword evidence="5" id="KW-0285">Flavoprotein</keyword>
<dbReference type="FunFam" id="3.60.20.10:FF:000001">
    <property type="entry name" value="Glutamate synthase, large subunit"/>
    <property type="match status" value="1"/>
</dbReference>
<feature type="domain" description="Glutamine amidotransferase type-2" evidence="15">
    <location>
        <begin position="29"/>
        <end position="421"/>
    </location>
</feature>
<keyword evidence="7" id="KW-0479">Metal-binding</keyword>
<dbReference type="InterPro" id="IPR002489">
    <property type="entry name" value="Glu_synth_asu_C"/>
</dbReference>
<dbReference type="RefSeq" id="WP_208238611.1">
    <property type="nucleotide sequence ID" value="NZ_BAAAQU010000002.1"/>
</dbReference>
<name>A0A939QLA4_9MICO</name>
<keyword evidence="10" id="KW-0408">Iron</keyword>
<evidence type="ECO:0000256" key="3">
    <source>
        <dbReference type="ARBA" id="ARBA00009716"/>
    </source>
</evidence>
<dbReference type="InterPro" id="IPR036485">
    <property type="entry name" value="Glu_synth_asu_C_sf"/>
</dbReference>
<comment type="cofactor">
    <cofactor evidence="2">
        <name>[3Fe-4S] cluster</name>
        <dbReference type="ChEBI" id="CHEBI:21137"/>
    </cofactor>
</comment>
<dbReference type="Pfam" id="PF01645">
    <property type="entry name" value="Glu_synthase"/>
    <property type="match status" value="1"/>
</dbReference>
<dbReference type="FunFam" id="3.20.20.70:FF:000053">
    <property type="entry name" value="Glutamate synthase large subunit"/>
    <property type="match status" value="1"/>
</dbReference>
<dbReference type="SUPFAM" id="SSF51395">
    <property type="entry name" value="FMN-linked oxidoreductases"/>
    <property type="match status" value="1"/>
</dbReference>
<dbReference type="EMBL" id="JAGFBF010000005">
    <property type="protein sequence ID" value="MBO2989976.1"/>
    <property type="molecule type" value="Genomic_DNA"/>
</dbReference>
<reference evidence="16" key="1">
    <citation type="submission" date="2021-03" db="EMBL/GenBank/DDBJ databases">
        <title>Leucobacter chromiisoli sp. nov., isolated from chromium-containing soil of chemical plant.</title>
        <authorList>
            <person name="Xu Z."/>
        </authorList>
    </citation>
    <scope>NUCLEOTIDE SEQUENCE</scope>
    <source>
        <strain evidence="16">K 70/01</strain>
    </source>
</reference>
<keyword evidence="9 16" id="KW-0560">Oxidoreductase</keyword>
<dbReference type="SUPFAM" id="SSF69336">
    <property type="entry name" value="Alpha subunit of glutamate synthase, C-terminal domain"/>
    <property type="match status" value="1"/>
</dbReference>
<proteinExistence type="inferred from homology"/>
<evidence type="ECO:0000256" key="4">
    <source>
        <dbReference type="ARBA" id="ARBA00022605"/>
    </source>
</evidence>
<sequence>MRATPLTPPGSNLPEKVGLYDPADERDACGLASVVSLRSEATHEIVALALEALENLEHRGAVGSDAGTGDGAGILCAIPDTFLRAVLAESEPSVELPEAGKYVTGLGFLPQSTTERRAAKYRIEAIARDEGLKVLTWREVPTRPDVLGGSARAVSPTIEQPVLVSTGGARGDTLLIERRAFRTRKRIERELGSYFPSLSARTMVYKGMVTTLQLSRFYPDLTDERFASRFAIVHSRYSTNTFPSWHLAQPLRYLAHNGEINTVRGNRNWMRARESQLASEALGDLRPLLPICSPSGSDSASFDEVLELLVISGRSLPHALAMMVPEAWESESGLDPKVRDFFEYHSLIMEPWDGPAAMIGTDGTHLVAQLDRNGLRPGRFQVTEDGLLVMASETGVLDVEPSRVVQRGRLQPGRMLAVNLDTGEIREDDDVKAELANLAPWGEWLEEGRIRLADLPEREHLVHPPASITRRQRTFGYTEEELRLLLTPMAREGIEPIAAMGTDTPIAVLSDRPRLLFDYFVQQFAQVTNPPLDALREELVTSLQTGIGPQANLLEQSADHARQIIVDFPVIDNDALARIQHLGDDPERERSVTIRGLYPVDYESKGLADRIEEMCWEASAAIEAGAEFLILSDRDSNKDLAPVPSLLAVSAVHHHLIREGTRMRATLIVEAGDVREVHHVASLIGYGAAAVNPYLAMETVGLLVRSGEIEGLAEEEAIARLIKSLGKGLLKVMSKMGISTVASFCGAQTFEAIGLASEIVERFFTGTTTRLGGVGLDVLAREVAARHRAAYPDDPAALAHQRLDSGGEYRWRRGAEPHLFDPETIYKLQHGTRTASREIFSEYTQRVNEQQERLMTLRGLIRFEPYRAPVPLDEVESVERIVRRFATGAMSYGSISLEAHQTLAIAMNRLGGKSNTGEGGEAPERLLDPERRSAIKQVASGRFGVTSMYLTHADEIQIKLAQGAKPGEGGQLPPAKMYPWIAATRHATPGVGLISPPPHHDIYSIEDLKQLIFDLKRANPSARVSTKLVAQSGIGPVAAGVAKALSDVILVSGHDGGTGASPMNSLKHAGSPWELGLAEAQQTLMLNGLRDRIVLQVDGQLKTGRDVVIAALLGAEEFGFATAPLVVSGCIMMRVCHLDTCPVGVATQNPELRKRYSGQAEHVVNFFTFVAEEVRELLAQLGYRTLDEAVGDTRALDVDAAIRHWKAEGLDLTPILRGPEFPETDLRRHGRDQDHELAVHYDQQLIAASGDAFERREPVVFDLPIRNTDRAVGTMLGHAVTQQFGADGLPDATIDVTLTGSAGQSLGAFIPSGITLRLIGDANDYVGKGLSGGEIVVRPHPDSGHPAAGNVIAGNTIGYGATSGSLWIAGTVGERFLVRGSGAIAVVEGTGDHALEYFTGGFALILGQTGRNIGAGMSGGEAVILDLDRDNVNAAELASGALMLQRLGGDEFPKGEDEMREKIAALLKRHEEQTGSQVAGELLRGIDIDPDATFARFTRLIPHGYSRVLDIRERATLDGIDPDGEQAWTQILEATRG</sequence>
<dbReference type="Pfam" id="PF01493">
    <property type="entry name" value="GXGXG"/>
    <property type="match status" value="1"/>
</dbReference>